<evidence type="ECO:0008006" key="3">
    <source>
        <dbReference type="Google" id="ProtNLM"/>
    </source>
</evidence>
<dbReference type="EMBL" id="BORT01000013">
    <property type="protein sequence ID" value="GIO48365.1"/>
    <property type="molecule type" value="Genomic_DNA"/>
</dbReference>
<dbReference type="Proteomes" id="UP000682811">
    <property type="component" value="Unassembled WGS sequence"/>
</dbReference>
<gene>
    <name evidence="1" type="ORF">J34TS1_31300</name>
</gene>
<dbReference type="AlphaFoldDB" id="A0A919YFS7"/>
<organism evidence="1 2">
    <name type="scientific">Paenibacillus azoreducens</name>
    <dbReference type="NCBI Taxonomy" id="116718"/>
    <lineage>
        <taxon>Bacteria</taxon>
        <taxon>Bacillati</taxon>
        <taxon>Bacillota</taxon>
        <taxon>Bacilli</taxon>
        <taxon>Bacillales</taxon>
        <taxon>Paenibacillaceae</taxon>
        <taxon>Paenibacillus</taxon>
    </lineage>
</organism>
<proteinExistence type="predicted"/>
<dbReference type="GO" id="GO:0003824">
    <property type="term" value="F:catalytic activity"/>
    <property type="evidence" value="ECO:0007669"/>
    <property type="project" value="InterPro"/>
</dbReference>
<comment type="caution">
    <text evidence="1">The sequence shown here is derived from an EMBL/GenBank/DDBJ whole genome shotgun (WGS) entry which is preliminary data.</text>
</comment>
<protein>
    <recommendedName>
        <fullName evidence="3">PEP-utilizing enzyme, TIM barrel domain protein</fullName>
    </recommendedName>
</protein>
<evidence type="ECO:0000313" key="2">
    <source>
        <dbReference type="Proteomes" id="UP000682811"/>
    </source>
</evidence>
<dbReference type="Gene3D" id="3.20.20.60">
    <property type="entry name" value="Phosphoenolpyruvate-binding domains"/>
    <property type="match status" value="1"/>
</dbReference>
<dbReference type="InterPro" id="IPR040442">
    <property type="entry name" value="Pyrv_kinase-like_dom_sf"/>
</dbReference>
<evidence type="ECO:0000313" key="1">
    <source>
        <dbReference type="EMBL" id="GIO48365.1"/>
    </source>
</evidence>
<sequence>MSAFVEAVYPVEKRNDGMLLQDRGQARACSLPEIASLVELARIGSMTTEEAILAADPDSIGSILREAEPFSTKDKDLAAPKCLLEWCDNVRELEILAEDAADLPQQAEGMAGLLLLREADWLAGGHLKELFEEWTLQYADDRPGGQQCPDMTLRERLLYRWKGHLETVLHHLDDGVLSVALVTGIDRLRGHAREAESLSDLRDIQLEALFRAVLACERQGLAHKLEILVPYPTCTEEWNFAHDLIERVAEETYCYQRRVVSCSIGALVEVDIDVRLAADLAKGADLIVMDSSENAHTWSQNVSGRIETLARQIRKSNSRLSLRVSGLRNTADLPAIYRAGIEGIGAASNLIPAFRLAAAQFELNRKARKQEKAY</sequence>
<accession>A0A919YFS7</accession>
<dbReference type="SUPFAM" id="SSF51621">
    <property type="entry name" value="Phosphoenolpyruvate/pyruvate domain"/>
    <property type="match status" value="1"/>
</dbReference>
<keyword evidence="2" id="KW-1185">Reference proteome</keyword>
<reference evidence="1 2" key="1">
    <citation type="submission" date="2021-03" db="EMBL/GenBank/DDBJ databases">
        <title>Antimicrobial resistance genes in bacteria isolated from Japanese honey, and their potential for conferring macrolide and lincosamide resistance in the American foulbrood pathogen Paenibacillus larvae.</title>
        <authorList>
            <person name="Okamoto M."/>
            <person name="Kumagai M."/>
            <person name="Kanamori H."/>
            <person name="Takamatsu D."/>
        </authorList>
    </citation>
    <scope>NUCLEOTIDE SEQUENCE [LARGE SCALE GENOMIC DNA]</scope>
    <source>
        <strain evidence="1 2">J34TS1</strain>
    </source>
</reference>
<name>A0A919YFS7_9BACL</name>
<dbReference type="InterPro" id="IPR015813">
    <property type="entry name" value="Pyrv/PenolPyrv_kinase-like_dom"/>
</dbReference>